<evidence type="ECO:0000256" key="1">
    <source>
        <dbReference type="SAM" id="MobiDB-lite"/>
    </source>
</evidence>
<gene>
    <name evidence="4" type="ORF">DFR76_109413</name>
</gene>
<dbReference type="STRING" id="1210086.GCA_001613105_03468"/>
<dbReference type="RefSeq" id="WP_082875950.1">
    <property type="nucleotide sequence ID" value="NZ_QQBC01000009.1"/>
</dbReference>
<dbReference type="InterPro" id="IPR041371">
    <property type="entry name" value="GH92_N"/>
</dbReference>
<dbReference type="GO" id="GO:0005975">
    <property type="term" value="P:carbohydrate metabolic process"/>
    <property type="evidence" value="ECO:0007669"/>
    <property type="project" value="InterPro"/>
</dbReference>
<dbReference type="Proteomes" id="UP000254869">
    <property type="component" value="Unassembled WGS sequence"/>
</dbReference>
<dbReference type="Gene3D" id="1.20.1050.60">
    <property type="entry name" value="alpha-1,2-mannosidase"/>
    <property type="match status" value="1"/>
</dbReference>
<dbReference type="Gene3D" id="3.30.2080.10">
    <property type="entry name" value="GH92 mannosidase domain"/>
    <property type="match status" value="1"/>
</dbReference>
<dbReference type="PANTHER" id="PTHR12143:SF39">
    <property type="entry name" value="SECRETED PROTEIN"/>
    <property type="match status" value="1"/>
</dbReference>
<dbReference type="EMBL" id="QQBC01000009">
    <property type="protein sequence ID" value="RDI64072.1"/>
    <property type="molecule type" value="Genomic_DNA"/>
</dbReference>
<sequence>MDGAQDPAAWVDPFYGTKPGDADMGTGGGAGNTFPGADVPFGMVQWSPDTVTAQHGGYYYDDNRIKGFSLTHLSGAGCDTYQDIPFQPVAGPITDSPATAPAKYVATFSHANEHAGPGRYDVRLDSGVLVELTATQRTGCGRFTYPADHPATLLINVSGSIMGVDDARVRIGADFVEGAAASGRFCGTDSHYTVYFHARFDQPFAGHGVWYGRTVTAGRGEASGRNCGGYVTFAARTVTVRVGLSFVSIAGARANLDAESGTRGFDEIATAARAGWNDRLKQIEVTGGTDDQRRIFYTALYHALLQPNVYSDVDGQYVGFDGQVHRTDIAHPIYTNFSGWDVYRSEVQLLALLAPHEAADIARSMAVFASEGGAWDRWTVAADYTGVMNGDPYHIIVSSIYAFGATDFDADEALALMVEGATMLGRNRKGYEERPGLADYLRLGYVPQQVSDTLEYTSADFAIAQLADRLGVATIRDAFLKRSRNWRNLFNPATGYLQPRSADGGFAKHFDPADPAGYVEGNGAQYTWMVPYDLRGLIDTLGGDAAVGPRLDTFFTKLNAGTREPYAFLGNEPTLQTPWIYAYLGAPHKTQAVVDRVRREIWRAGPDNLVGNDDLGEMSSWYVWAALGMYPMIPGRAELVLNSPIFATARVRRPDGTTITINAPQAAPGHPYVAALTVDGQPWTKPWLPESFVRTGGTLDYTLSDTPNPSWGADPADRPPSFPAP</sequence>
<comment type="caution">
    <text evidence="4">The sequence shown here is derived from an EMBL/GenBank/DDBJ whole genome shotgun (WGS) entry which is preliminary data.</text>
</comment>
<evidence type="ECO:0000313" key="5">
    <source>
        <dbReference type="Proteomes" id="UP000254869"/>
    </source>
</evidence>
<dbReference type="InterPro" id="IPR014718">
    <property type="entry name" value="GH-type_carb-bd"/>
</dbReference>
<dbReference type="InterPro" id="IPR005887">
    <property type="entry name" value="GH92_a_mannosidase_put"/>
</dbReference>
<dbReference type="GO" id="GO:0006516">
    <property type="term" value="P:glycoprotein catabolic process"/>
    <property type="evidence" value="ECO:0007669"/>
    <property type="project" value="TreeGrafter"/>
</dbReference>
<dbReference type="GO" id="GO:0030246">
    <property type="term" value="F:carbohydrate binding"/>
    <property type="evidence" value="ECO:0007669"/>
    <property type="project" value="InterPro"/>
</dbReference>
<dbReference type="InterPro" id="IPR050883">
    <property type="entry name" value="PNGase"/>
</dbReference>
<dbReference type="PANTHER" id="PTHR12143">
    <property type="entry name" value="PEPTIDE N-GLYCANASE PNGASE -RELATED"/>
    <property type="match status" value="1"/>
</dbReference>
<feature type="region of interest" description="Disordered" evidence="1">
    <location>
        <begin position="698"/>
        <end position="725"/>
    </location>
</feature>
<feature type="domain" description="Glycosyl hydrolase family 92 N-terminal" evidence="3">
    <location>
        <begin position="10"/>
        <end position="245"/>
    </location>
</feature>
<dbReference type="GO" id="GO:0005829">
    <property type="term" value="C:cytosol"/>
    <property type="evidence" value="ECO:0007669"/>
    <property type="project" value="TreeGrafter"/>
</dbReference>
<reference evidence="4 5" key="1">
    <citation type="submission" date="2018-07" db="EMBL/GenBank/DDBJ databases">
        <title>Genomic Encyclopedia of Type Strains, Phase IV (KMG-IV): sequencing the most valuable type-strain genomes for metagenomic binning, comparative biology and taxonomic classification.</title>
        <authorList>
            <person name="Goeker M."/>
        </authorList>
    </citation>
    <scope>NUCLEOTIDE SEQUENCE [LARGE SCALE GENOMIC DNA]</scope>
    <source>
        <strain evidence="4 5">DSM 44290</strain>
    </source>
</reference>
<organism evidence="4 5">
    <name type="scientific">Nocardia pseudobrasiliensis</name>
    <dbReference type="NCBI Taxonomy" id="45979"/>
    <lineage>
        <taxon>Bacteria</taxon>
        <taxon>Bacillati</taxon>
        <taxon>Actinomycetota</taxon>
        <taxon>Actinomycetes</taxon>
        <taxon>Mycobacteriales</taxon>
        <taxon>Nocardiaceae</taxon>
        <taxon>Nocardia</taxon>
    </lineage>
</organism>
<dbReference type="InterPro" id="IPR008928">
    <property type="entry name" value="6-hairpin_glycosidase_sf"/>
</dbReference>
<protein>
    <submittedName>
        <fullName evidence="4">Putative alpha-1,2-mannosidase</fullName>
    </submittedName>
</protein>
<accession>A0A370I017</accession>
<proteinExistence type="predicted"/>
<name>A0A370I017_9NOCA</name>
<dbReference type="Pfam" id="PF07971">
    <property type="entry name" value="Glyco_hydro_92"/>
    <property type="match status" value="1"/>
</dbReference>
<feature type="domain" description="Glycosyl hydrolase family 92" evidence="2">
    <location>
        <begin position="251"/>
        <end position="704"/>
    </location>
</feature>
<dbReference type="Gene3D" id="1.20.1610.10">
    <property type="entry name" value="alpha-1,2-mannosidases domains"/>
    <property type="match status" value="1"/>
</dbReference>
<dbReference type="InterPro" id="IPR012939">
    <property type="entry name" value="Glyco_hydro_92"/>
</dbReference>
<dbReference type="Gene3D" id="2.70.98.10">
    <property type="match status" value="1"/>
</dbReference>
<evidence type="ECO:0000259" key="3">
    <source>
        <dbReference type="Pfam" id="PF17678"/>
    </source>
</evidence>
<dbReference type="Pfam" id="PF17678">
    <property type="entry name" value="Glyco_hydro_92N"/>
    <property type="match status" value="1"/>
</dbReference>
<dbReference type="SUPFAM" id="SSF48208">
    <property type="entry name" value="Six-hairpin glycosidases"/>
    <property type="match status" value="1"/>
</dbReference>
<dbReference type="GO" id="GO:0000224">
    <property type="term" value="F:peptide-N4-(N-acetyl-beta-glucosaminyl)asparagine amidase activity"/>
    <property type="evidence" value="ECO:0007669"/>
    <property type="project" value="TreeGrafter"/>
</dbReference>
<dbReference type="NCBIfam" id="TIGR01180">
    <property type="entry name" value="aman2_put"/>
    <property type="match status" value="1"/>
</dbReference>
<dbReference type="AlphaFoldDB" id="A0A370I017"/>
<evidence type="ECO:0000313" key="4">
    <source>
        <dbReference type="EMBL" id="RDI64072.1"/>
    </source>
</evidence>
<evidence type="ECO:0000259" key="2">
    <source>
        <dbReference type="Pfam" id="PF07971"/>
    </source>
</evidence>
<keyword evidence="5" id="KW-1185">Reference proteome</keyword>